<name>A0AAE3SFA0_9BACT</name>
<gene>
    <name evidence="8" type="ORF">OM075_12090</name>
</gene>
<dbReference type="AlphaFoldDB" id="A0AAE3SFA0"/>
<feature type="transmembrane region" description="Helical" evidence="7">
    <location>
        <begin position="497"/>
        <end position="518"/>
    </location>
</feature>
<evidence type="ECO:0000313" key="9">
    <source>
        <dbReference type="Proteomes" id="UP001209229"/>
    </source>
</evidence>
<evidence type="ECO:0000256" key="4">
    <source>
        <dbReference type="ARBA" id="ARBA00022692"/>
    </source>
</evidence>
<evidence type="ECO:0000256" key="2">
    <source>
        <dbReference type="ARBA" id="ARBA00022448"/>
    </source>
</evidence>
<dbReference type="InterPro" id="IPR011701">
    <property type="entry name" value="MFS"/>
</dbReference>
<feature type="transmembrane region" description="Helical" evidence="7">
    <location>
        <begin position="311"/>
        <end position="332"/>
    </location>
</feature>
<feature type="transmembrane region" description="Helical" evidence="7">
    <location>
        <begin position="54"/>
        <end position="71"/>
    </location>
</feature>
<dbReference type="RefSeq" id="WP_301190777.1">
    <property type="nucleotide sequence ID" value="NZ_JAPDPJ010000025.1"/>
</dbReference>
<feature type="transmembrane region" description="Helical" evidence="7">
    <location>
        <begin position="12"/>
        <end position="34"/>
    </location>
</feature>
<sequence>MTNSNVQIFKSWVPNWLVFVTLFVFLLPIAPGLGLYSGGVAAAASFYGVDIIDINYSMVVYYLAIASVFPLEARFFNFFSSKRYLIACLILFLTLNYLLYRTHSYTVLFVLRFFAGALSHGVIGIVFTLVFKQFHEQRSRVLGYATMYSALFGSGALGYIMNAYVLSNYGFNSVFLVYIISIIPGAILMVVILRNYIDLRRNGKVPLKNVDWVSFVIYASLLLSIAYFFLYGQYYQWFSSLRIVLVFCAIVILLITFVMRQKALKVPYIDMRVYKTRNFRIGMGLLVVFYLAKGDLNLLNNFMTQSVKLDIYHYSYVMFINCAGIVLGALLGARYILAGMRIRIIWLIGFGSLLAYHLFAISVLSYQATISQLFMPLFLCGFGNGILIISIVIFYVTAVPPSIGFSASVSGVAYRSCTFVGSMALTSMMGLRFQKIHHQSFSADVSRTNLLAMDRINGYAHALINRGASAHESSAGAMKLLGKAVSYQENLLFIKDYYLYMSFLIGFVMLLIATIPHFTYQIKKIKSRVIPI</sequence>
<dbReference type="GO" id="GO:0005886">
    <property type="term" value="C:plasma membrane"/>
    <property type="evidence" value="ECO:0007669"/>
    <property type="project" value="UniProtKB-SubCell"/>
</dbReference>
<feature type="transmembrane region" description="Helical" evidence="7">
    <location>
        <begin position="279"/>
        <end position="299"/>
    </location>
</feature>
<dbReference type="Pfam" id="PF07690">
    <property type="entry name" value="MFS_1"/>
    <property type="match status" value="1"/>
</dbReference>
<evidence type="ECO:0000256" key="6">
    <source>
        <dbReference type="ARBA" id="ARBA00023136"/>
    </source>
</evidence>
<feature type="transmembrane region" description="Helical" evidence="7">
    <location>
        <begin position="344"/>
        <end position="367"/>
    </location>
</feature>
<reference evidence="8" key="1">
    <citation type="submission" date="2022-10" db="EMBL/GenBank/DDBJ databases">
        <authorList>
            <person name="Yu W.X."/>
        </authorList>
    </citation>
    <scope>NUCLEOTIDE SEQUENCE</scope>
    <source>
        <strain evidence="8">AAT</strain>
    </source>
</reference>
<feature type="transmembrane region" description="Helical" evidence="7">
    <location>
        <begin position="209"/>
        <end position="231"/>
    </location>
</feature>
<evidence type="ECO:0000256" key="3">
    <source>
        <dbReference type="ARBA" id="ARBA00022475"/>
    </source>
</evidence>
<dbReference type="GO" id="GO:0022857">
    <property type="term" value="F:transmembrane transporter activity"/>
    <property type="evidence" value="ECO:0007669"/>
    <property type="project" value="InterPro"/>
</dbReference>
<dbReference type="PANTHER" id="PTHR42718:SF46">
    <property type="entry name" value="BLR6921 PROTEIN"/>
    <property type="match status" value="1"/>
</dbReference>
<dbReference type="InterPro" id="IPR036259">
    <property type="entry name" value="MFS_trans_sf"/>
</dbReference>
<comment type="subcellular location">
    <subcellularLocation>
        <location evidence="1">Cell membrane</location>
        <topology evidence="1">Multi-pass membrane protein</topology>
    </subcellularLocation>
</comment>
<dbReference type="Gene3D" id="1.20.1250.20">
    <property type="entry name" value="MFS general substrate transporter like domains"/>
    <property type="match status" value="1"/>
</dbReference>
<proteinExistence type="predicted"/>
<feature type="transmembrane region" description="Helical" evidence="7">
    <location>
        <begin position="106"/>
        <end position="129"/>
    </location>
</feature>
<evidence type="ECO:0000256" key="5">
    <source>
        <dbReference type="ARBA" id="ARBA00022989"/>
    </source>
</evidence>
<dbReference type="EMBL" id="JAPDPJ010000025">
    <property type="protein sequence ID" value="MCW3787213.1"/>
    <property type="molecule type" value="Genomic_DNA"/>
</dbReference>
<dbReference type="SUPFAM" id="SSF103473">
    <property type="entry name" value="MFS general substrate transporter"/>
    <property type="match status" value="2"/>
</dbReference>
<comment type="caution">
    <text evidence="8">The sequence shown here is derived from an EMBL/GenBank/DDBJ whole genome shotgun (WGS) entry which is preliminary data.</text>
</comment>
<keyword evidence="6 7" id="KW-0472">Membrane</keyword>
<feature type="transmembrane region" description="Helical" evidence="7">
    <location>
        <begin position="373"/>
        <end position="396"/>
    </location>
</feature>
<feature type="transmembrane region" description="Helical" evidence="7">
    <location>
        <begin position="237"/>
        <end position="258"/>
    </location>
</feature>
<feature type="transmembrane region" description="Helical" evidence="7">
    <location>
        <begin position="403"/>
        <end position="425"/>
    </location>
</feature>
<dbReference type="Proteomes" id="UP001209229">
    <property type="component" value="Unassembled WGS sequence"/>
</dbReference>
<keyword evidence="4 7" id="KW-0812">Transmembrane</keyword>
<evidence type="ECO:0000256" key="1">
    <source>
        <dbReference type="ARBA" id="ARBA00004651"/>
    </source>
</evidence>
<accession>A0AAE3SFA0</accession>
<protein>
    <submittedName>
        <fullName evidence="8">MFS transporter</fullName>
    </submittedName>
</protein>
<keyword evidence="3" id="KW-1003">Cell membrane</keyword>
<keyword evidence="5 7" id="KW-1133">Transmembrane helix</keyword>
<evidence type="ECO:0000313" key="8">
    <source>
        <dbReference type="EMBL" id="MCW3787213.1"/>
    </source>
</evidence>
<keyword evidence="2" id="KW-0813">Transport</keyword>
<evidence type="ECO:0000256" key="7">
    <source>
        <dbReference type="SAM" id="Phobius"/>
    </source>
</evidence>
<feature type="transmembrane region" description="Helical" evidence="7">
    <location>
        <begin position="83"/>
        <end position="100"/>
    </location>
</feature>
<feature type="transmembrane region" description="Helical" evidence="7">
    <location>
        <begin position="173"/>
        <end position="197"/>
    </location>
</feature>
<keyword evidence="9" id="KW-1185">Reference proteome</keyword>
<organism evidence="8 9">
    <name type="scientific">Plebeiibacterium sediminum</name>
    <dbReference type="NCBI Taxonomy" id="2992112"/>
    <lineage>
        <taxon>Bacteria</taxon>
        <taxon>Pseudomonadati</taxon>
        <taxon>Bacteroidota</taxon>
        <taxon>Bacteroidia</taxon>
        <taxon>Marinilabiliales</taxon>
        <taxon>Marinilabiliaceae</taxon>
        <taxon>Plebeiibacterium</taxon>
    </lineage>
</organism>
<feature type="transmembrane region" description="Helical" evidence="7">
    <location>
        <begin position="141"/>
        <end position="161"/>
    </location>
</feature>
<dbReference type="PANTHER" id="PTHR42718">
    <property type="entry name" value="MAJOR FACILITATOR SUPERFAMILY MULTIDRUG TRANSPORTER MFSC"/>
    <property type="match status" value="1"/>
</dbReference>